<evidence type="ECO:0000256" key="1">
    <source>
        <dbReference type="SAM" id="MobiDB-lite"/>
    </source>
</evidence>
<accession>A0A6H5GR06</accession>
<name>A0A6H5GR06_9HEMI</name>
<reference evidence="2 3" key="1">
    <citation type="submission" date="2020-02" db="EMBL/GenBank/DDBJ databases">
        <authorList>
            <person name="Ferguson B K."/>
        </authorList>
    </citation>
    <scope>NUCLEOTIDE SEQUENCE [LARGE SCALE GENOMIC DNA]</scope>
</reference>
<dbReference type="AlphaFoldDB" id="A0A6H5GR06"/>
<dbReference type="Proteomes" id="UP000479000">
    <property type="component" value="Unassembled WGS sequence"/>
</dbReference>
<evidence type="ECO:0000313" key="3">
    <source>
        <dbReference type="Proteomes" id="UP000479000"/>
    </source>
</evidence>
<sequence>MSAAGEVSVYFCTRALAGLMIHSNVKIIQIIKNLHLSIRFSHRKLVIRFANKEWTVRSSANQRRDKLTNATAQTPSEKIRTSHLPRHDHVAGRHHLGSSELGATLPLRHHTFLSRTVISSTTSVYELSKIACLPNGTAVGSFWGGYVLCFQILLSLEPFLATLIEKQFGVFRNFRASVLDCIFHSRLNRTNAQRFWNRFKPVAGSTVHGPDSEVTGPDMICIGVRSRFKDNCHLMNASRTLHGAYIRALSICVALTHDARKLLVFNFVIRLAGLMLLFNRHIRRSARPRATIEKQLWKWEASWPQVGGHMGQNSNRCPTSHSVEIRRTSKVVKFLTIIVRIILNILNYYPIRYNCRPVSVITPSVLMMVPPRAIKQLCHSPRPPVSNRNSSRYHELVETSRPKYIDDLHIMIDSC</sequence>
<evidence type="ECO:0000313" key="2">
    <source>
        <dbReference type="EMBL" id="CAB0005630.1"/>
    </source>
</evidence>
<feature type="region of interest" description="Disordered" evidence="1">
    <location>
        <begin position="60"/>
        <end position="81"/>
    </location>
</feature>
<proteinExistence type="predicted"/>
<organism evidence="2 3">
    <name type="scientific">Nesidiocoris tenuis</name>
    <dbReference type="NCBI Taxonomy" id="355587"/>
    <lineage>
        <taxon>Eukaryota</taxon>
        <taxon>Metazoa</taxon>
        <taxon>Ecdysozoa</taxon>
        <taxon>Arthropoda</taxon>
        <taxon>Hexapoda</taxon>
        <taxon>Insecta</taxon>
        <taxon>Pterygota</taxon>
        <taxon>Neoptera</taxon>
        <taxon>Paraneoptera</taxon>
        <taxon>Hemiptera</taxon>
        <taxon>Heteroptera</taxon>
        <taxon>Panheteroptera</taxon>
        <taxon>Cimicomorpha</taxon>
        <taxon>Miridae</taxon>
        <taxon>Dicyphina</taxon>
        <taxon>Nesidiocoris</taxon>
    </lineage>
</organism>
<dbReference type="EMBL" id="CADCXU010016572">
    <property type="protein sequence ID" value="CAB0005630.1"/>
    <property type="molecule type" value="Genomic_DNA"/>
</dbReference>
<protein>
    <submittedName>
        <fullName evidence="2">Uncharacterized protein</fullName>
    </submittedName>
</protein>
<keyword evidence="3" id="KW-1185">Reference proteome</keyword>
<gene>
    <name evidence="2" type="ORF">NTEN_LOCUS11107</name>
</gene>